<comment type="caution">
    <text evidence="2">The sequence shown here is derived from an EMBL/GenBank/DDBJ whole genome shotgun (WGS) entry which is preliminary data.</text>
</comment>
<reference evidence="2 3" key="1">
    <citation type="submission" date="2019-04" db="EMBL/GenBank/DDBJ databases">
        <title>Microbes associate with the intestines of laboratory mice.</title>
        <authorList>
            <person name="Navarre W."/>
            <person name="Wong E."/>
            <person name="Huang K."/>
            <person name="Tropini C."/>
            <person name="Ng K."/>
            <person name="Yu B."/>
        </authorList>
    </citation>
    <scope>NUCLEOTIDE SEQUENCE [LARGE SCALE GENOMIC DNA]</scope>
    <source>
        <strain evidence="2 3">NM70_E10</strain>
    </source>
</reference>
<proteinExistence type="predicted"/>
<name>A0A4S2B280_9BACE</name>
<dbReference type="EMBL" id="SRZA01000003">
    <property type="protein sequence ID" value="TGY08136.1"/>
    <property type="molecule type" value="Genomic_DNA"/>
</dbReference>
<evidence type="ECO:0000259" key="1">
    <source>
        <dbReference type="Pfam" id="PF03235"/>
    </source>
</evidence>
<dbReference type="RefSeq" id="WP_024987226.1">
    <property type="nucleotide sequence ID" value="NZ_CAJTBC010000008.1"/>
</dbReference>
<dbReference type="Proteomes" id="UP000305751">
    <property type="component" value="Unassembled WGS sequence"/>
</dbReference>
<feature type="domain" description="GmrSD restriction endonucleases N-terminal" evidence="1">
    <location>
        <begin position="50"/>
        <end position="185"/>
    </location>
</feature>
<dbReference type="AlphaFoldDB" id="A0A4S2B280"/>
<organism evidence="2 3">
    <name type="scientific">Bacteroides acidifaciens</name>
    <dbReference type="NCBI Taxonomy" id="85831"/>
    <lineage>
        <taxon>Bacteria</taxon>
        <taxon>Pseudomonadati</taxon>
        <taxon>Bacteroidota</taxon>
        <taxon>Bacteroidia</taxon>
        <taxon>Bacteroidales</taxon>
        <taxon>Bacteroidaceae</taxon>
        <taxon>Bacteroides</taxon>
    </lineage>
</organism>
<evidence type="ECO:0000313" key="2">
    <source>
        <dbReference type="EMBL" id="TGY08136.1"/>
    </source>
</evidence>
<dbReference type="InterPro" id="IPR004919">
    <property type="entry name" value="GmrSD_N"/>
</dbReference>
<evidence type="ECO:0000313" key="3">
    <source>
        <dbReference type="Proteomes" id="UP000305751"/>
    </source>
</evidence>
<dbReference type="Pfam" id="PF03235">
    <property type="entry name" value="GmrSD_N"/>
    <property type="match status" value="1"/>
</dbReference>
<keyword evidence="3" id="KW-1185">Reference proteome</keyword>
<dbReference type="PANTHER" id="PTHR39639:SF1">
    <property type="entry name" value="DUF262 DOMAIN-CONTAINING PROTEIN"/>
    <property type="match status" value="1"/>
</dbReference>
<accession>A0A4S2B280</accession>
<sequence>MRIQEEWLESESGLDMEQNNSSTIYPNAEVRVEKAQFSILHLRRLCVERKEIIISPDFQRNDVWKGRQASELIESILMGIPIPIMYLFEARDGKKQVVDGRQRINTILKFLEGGFKLKDLKILHTLNGSAFADLDLKLQGIFEDYQLFFYIIQPPTPERVKYDIFDRVNRGGTRLNNQEMRNALYRGNATALIDDICNSDEFKDATGRGVSPTRMRDRYIVLRAIAFYLLMTQQLRTADLGKPIEYRSDIDDFLAKVMIFINQFMTENEVGMLKETFLVALRNIYLILGEDAFRFSGISKRRPINMPLFECLIYLFMFEWNLDYKKEIRLAIEALKESLDESGYFQGNVDSVTSLGYRYSRINQFLKELR</sequence>
<dbReference type="PANTHER" id="PTHR39639">
    <property type="entry name" value="CHROMOSOME 16, WHOLE GENOME SHOTGUN SEQUENCE"/>
    <property type="match status" value="1"/>
</dbReference>
<gene>
    <name evidence="2" type="ORF">E5356_01835</name>
</gene>
<protein>
    <submittedName>
        <fullName evidence="2">DUF262 domain-containing protein</fullName>
    </submittedName>
</protein>